<feature type="repeat" description="TPR" evidence="3">
    <location>
        <begin position="198"/>
        <end position="231"/>
    </location>
</feature>
<organism evidence="4 5">
    <name type="scientific">Solitalea koreensis</name>
    <dbReference type="NCBI Taxonomy" id="543615"/>
    <lineage>
        <taxon>Bacteria</taxon>
        <taxon>Pseudomonadati</taxon>
        <taxon>Bacteroidota</taxon>
        <taxon>Sphingobacteriia</taxon>
        <taxon>Sphingobacteriales</taxon>
        <taxon>Sphingobacteriaceae</taxon>
        <taxon>Solitalea</taxon>
    </lineage>
</organism>
<dbReference type="EMBL" id="FXSZ01000004">
    <property type="protein sequence ID" value="SMO58160.1"/>
    <property type="molecule type" value="Genomic_DNA"/>
</dbReference>
<evidence type="ECO:0000313" key="4">
    <source>
        <dbReference type="EMBL" id="SMO58160.1"/>
    </source>
</evidence>
<dbReference type="PANTHER" id="PTHR45586:SF1">
    <property type="entry name" value="LIPOPOLYSACCHARIDE ASSEMBLY PROTEIN B"/>
    <property type="match status" value="1"/>
</dbReference>
<evidence type="ECO:0000256" key="3">
    <source>
        <dbReference type="PROSITE-ProRule" id="PRU00339"/>
    </source>
</evidence>
<evidence type="ECO:0000313" key="5">
    <source>
        <dbReference type="Proteomes" id="UP000315971"/>
    </source>
</evidence>
<dbReference type="Pfam" id="PF13432">
    <property type="entry name" value="TPR_16"/>
    <property type="match status" value="1"/>
</dbReference>
<dbReference type="InterPro" id="IPR051012">
    <property type="entry name" value="CellSynth/LPSAsmb/PSIAsmb"/>
</dbReference>
<gene>
    <name evidence="4" type="ORF">SAMN06265350_10422</name>
</gene>
<keyword evidence="2 3" id="KW-0802">TPR repeat</keyword>
<evidence type="ECO:0000256" key="1">
    <source>
        <dbReference type="ARBA" id="ARBA00022737"/>
    </source>
</evidence>
<proteinExistence type="predicted"/>
<reference evidence="4 5" key="1">
    <citation type="submission" date="2017-05" db="EMBL/GenBank/DDBJ databases">
        <authorList>
            <person name="Varghese N."/>
            <person name="Submissions S."/>
        </authorList>
    </citation>
    <scope>NUCLEOTIDE SEQUENCE [LARGE SCALE GENOMIC DNA]</scope>
    <source>
        <strain evidence="4 5">DSM 21342</strain>
    </source>
</reference>
<dbReference type="PANTHER" id="PTHR45586">
    <property type="entry name" value="TPR REPEAT-CONTAINING PROTEIN PA4667"/>
    <property type="match status" value="1"/>
</dbReference>
<dbReference type="AlphaFoldDB" id="A0A521CHG6"/>
<protein>
    <submittedName>
        <fullName evidence="4">Cytochrome c-type biogenesis protein CcmH/NrfG</fullName>
    </submittedName>
</protein>
<keyword evidence="5" id="KW-1185">Reference proteome</keyword>
<dbReference type="SMART" id="SM00028">
    <property type="entry name" value="TPR"/>
    <property type="match status" value="2"/>
</dbReference>
<name>A0A521CHG6_9SPHI</name>
<dbReference type="PROSITE" id="PS50005">
    <property type="entry name" value="TPR"/>
    <property type="match status" value="1"/>
</dbReference>
<dbReference type="OrthoDB" id="1490552at2"/>
<dbReference type="InterPro" id="IPR019734">
    <property type="entry name" value="TPR_rpt"/>
</dbReference>
<accession>A0A521CHG6</accession>
<dbReference type="InterPro" id="IPR011990">
    <property type="entry name" value="TPR-like_helical_dom_sf"/>
</dbReference>
<dbReference type="RefSeq" id="WP_142602907.1">
    <property type="nucleotide sequence ID" value="NZ_FXSZ01000004.1"/>
</dbReference>
<dbReference type="Proteomes" id="UP000315971">
    <property type="component" value="Unassembled WGS sequence"/>
</dbReference>
<sequence length="278" mass="30736">MISKKQIAVIGSVVVLMGILLSLDIKGLVAPKENRQQEKKEQQNTASSVTVVSISQSAKSALNNPGIVKQIEGLEAQLTNDPENLDLKKKLAKQWDELNVASVSSLYYLAIAKAENTTQAWLLAGNKLQTGYQNANDSLVVNYLSTNATEAFETVLKQDPNNLDAKTGLGTCYVETTPNPMQGIVMLREVVTKDPENVKANLNLGMFAMRTGQYEKAEKRFLTVLKNAPSAEAYFYLGETYRNLGQKQKAIDAFLKTKEYIVDPQFTAQIDNIIKELK</sequence>
<dbReference type="Gene3D" id="1.25.40.10">
    <property type="entry name" value="Tetratricopeptide repeat domain"/>
    <property type="match status" value="1"/>
</dbReference>
<dbReference type="SUPFAM" id="SSF48452">
    <property type="entry name" value="TPR-like"/>
    <property type="match status" value="1"/>
</dbReference>
<evidence type="ECO:0000256" key="2">
    <source>
        <dbReference type="ARBA" id="ARBA00022803"/>
    </source>
</evidence>
<keyword evidence="1" id="KW-0677">Repeat</keyword>